<gene>
    <name evidence="4" type="ORF">HH213_16775</name>
</gene>
<dbReference type="NCBIfam" id="NF038126">
    <property type="entry name" value="PEP_CTERM_FxDxF"/>
    <property type="match status" value="1"/>
</dbReference>
<evidence type="ECO:0000256" key="1">
    <source>
        <dbReference type="SAM" id="SignalP"/>
    </source>
</evidence>
<evidence type="ECO:0000259" key="3">
    <source>
        <dbReference type="Pfam" id="PF20597"/>
    </source>
</evidence>
<reference evidence="4 5" key="1">
    <citation type="submission" date="2020-04" db="EMBL/GenBank/DDBJ databases">
        <title>Genome sequencing of novel species.</title>
        <authorList>
            <person name="Heo J."/>
            <person name="Kim S.-J."/>
            <person name="Kim J.-S."/>
            <person name="Hong S.-B."/>
            <person name="Kwon S.-W."/>
        </authorList>
    </citation>
    <scope>NUCLEOTIDE SEQUENCE [LARGE SCALE GENOMIC DNA]</scope>
    <source>
        <strain evidence="4 5">AF9R3</strain>
    </source>
</reference>
<dbReference type="InterPro" id="IPR013424">
    <property type="entry name" value="Ice-binding_C"/>
</dbReference>
<dbReference type="EMBL" id="CP051684">
    <property type="protein sequence ID" value="QJD91594.1"/>
    <property type="molecule type" value="Genomic_DNA"/>
</dbReference>
<keyword evidence="1" id="KW-0732">Signal</keyword>
<proteinExistence type="predicted"/>
<sequence length="354" mass="36487">MTARRLTLIAAAAATLLAGSAHATTALTAKDAVTQFNVIAWNDYTTTSHVQGRTFVGNNLIGNGAVLSQESGKMPASAFAGVTVIGSISGTTIENGGVYAGSISNSIINNGSSYIKGNSTNTSYNGSGNYYAGGTVSGGNRNQQQSGTANALQTGYKDAAQSTGVSNTNDMANIVQGYSAYLSLLQSTGGTIDFSSDKHTVTFNAKADVNGVAVFDLTNIESDIFNSTVTDFKFNLNGASGVVFNTNDADLTLNVNTNRADLGGKLVWNFAGASTVTADKTFDGQILVANGTFSNLSANVNGGVYAKNVISTGEIHQVTLAATVPEPETYAMLLAGLGMMGFIGRRRRQAAAAR</sequence>
<dbReference type="InterPro" id="IPR026588">
    <property type="entry name" value="Choice_anch_A"/>
</dbReference>
<evidence type="ECO:0000259" key="2">
    <source>
        <dbReference type="Pfam" id="PF07589"/>
    </source>
</evidence>
<dbReference type="Pfam" id="PF07589">
    <property type="entry name" value="PEP-CTERM"/>
    <property type="match status" value="1"/>
</dbReference>
<dbReference type="NCBIfam" id="TIGR04215">
    <property type="entry name" value="choice_anch_A"/>
    <property type="match status" value="1"/>
</dbReference>
<evidence type="ECO:0000313" key="4">
    <source>
        <dbReference type="EMBL" id="QJD91594.1"/>
    </source>
</evidence>
<protein>
    <submittedName>
        <fullName evidence="4">Choice-of-anchor A family protein</fullName>
    </submittedName>
</protein>
<evidence type="ECO:0000313" key="5">
    <source>
        <dbReference type="Proteomes" id="UP000503117"/>
    </source>
</evidence>
<dbReference type="Pfam" id="PF20597">
    <property type="entry name" value="pAdhesive_15"/>
    <property type="match status" value="1"/>
</dbReference>
<feature type="chain" id="PRO_5046680045" evidence="1">
    <location>
        <begin position="24"/>
        <end position="354"/>
    </location>
</feature>
<feature type="domain" description="Ice-binding protein C-terminal" evidence="2">
    <location>
        <begin position="323"/>
        <end position="347"/>
    </location>
</feature>
<feature type="signal peptide" evidence="1">
    <location>
        <begin position="1"/>
        <end position="23"/>
    </location>
</feature>
<keyword evidence="5" id="KW-1185">Reference proteome</keyword>
<dbReference type="RefSeq" id="WP_169112957.1">
    <property type="nucleotide sequence ID" value="NZ_CP051684.1"/>
</dbReference>
<name>A0ABX6MC67_9BURK</name>
<accession>A0ABX6MC67</accession>
<dbReference type="NCBIfam" id="TIGR02595">
    <property type="entry name" value="PEP_CTERM"/>
    <property type="match status" value="1"/>
</dbReference>
<feature type="domain" description="Choice-of-anchor A" evidence="3">
    <location>
        <begin position="31"/>
        <end position="316"/>
    </location>
</feature>
<organism evidence="4 5">
    <name type="scientific">Duganella dendranthematis</name>
    <dbReference type="NCBI Taxonomy" id="2728021"/>
    <lineage>
        <taxon>Bacteria</taxon>
        <taxon>Pseudomonadati</taxon>
        <taxon>Pseudomonadota</taxon>
        <taxon>Betaproteobacteria</taxon>
        <taxon>Burkholderiales</taxon>
        <taxon>Oxalobacteraceae</taxon>
        <taxon>Telluria group</taxon>
        <taxon>Duganella</taxon>
    </lineage>
</organism>
<dbReference type="Proteomes" id="UP000503117">
    <property type="component" value="Chromosome"/>
</dbReference>